<dbReference type="GeneID" id="94426321"/>
<feature type="region of interest" description="Disordered" evidence="1">
    <location>
        <begin position="554"/>
        <end position="588"/>
    </location>
</feature>
<feature type="region of interest" description="Disordered" evidence="1">
    <location>
        <begin position="220"/>
        <end position="258"/>
    </location>
</feature>
<dbReference type="VEuPathDB" id="ToxoDB:CSUI_002911"/>
<dbReference type="Proteomes" id="UP000221165">
    <property type="component" value="Unassembled WGS sequence"/>
</dbReference>
<proteinExistence type="predicted"/>
<evidence type="ECO:0000313" key="3">
    <source>
        <dbReference type="EMBL" id="PHJ23236.1"/>
    </source>
</evidence>
<dbReference type="SUPFAM" id="SSF81383">
    <property type="entry name" value="F-box domain"/>
    <property type="match status" value="1"/>
</dbReference>
<feature type="compositionally biased region" description="Basic and acidic residues" evidence="1">
    <location>
        <begin position="1069"/>
        <end position="1079"/>
    </location>
</feature>
<feature type="region of interest" description="Disordered" evidence="1">
    <location>
        <begin position="311"/>
        <end position="378"/>
    </location>
</feature>
<feature type="compositionally biased region" description="Basic and acidic residues" evidence="1">
    <location>
        <begin position="1247"/>
        <end position="1257"/>
    </location>
</feature>
<feature type="region of interest" description="Disordered" evidence="1">
    <location>
        <begin position="808"/>
        <end position="849"/>
    </location>
</feature>
<evidence type="ECO:0000256" key="1">
    <source>
        <dbReference type="SAM" id="MobiDB-lite"/>
    </source>
</evidence>
<feature type="compositionally biased region" description="Low complexity" evidence="1">
    <location>
        <begin position="323"/>
        <end position="334"/>
    </location>
</feature>
<feature type="region of interest" description="Disordered" evidence="1">
    <location>
        <begin position="1024"/>
        <end position="1109"/>
    </location>
</feature>
<feature type="region of interest" description="Disordered" evidence="1">
    <location>
        <begin position="1236"/>
        <end position="1257"/>
    </location>
</feature>
<dbReference type="Pfam" id="PF12937">
    <property type="entry name" value="F-box-like"/>
    <property type="match status" value="1"/>
</dbReference>
<sequence length="1327" mass="142339">MTDSSTSLGHCQQPASTSQAAGVHPDSRYSKGRCSVFETGGRKTTYRKGVDDPKARVHGAGRKDVHQGWQKEGGKPCPRRVILNEDSFLLQVSGPSDNVSKSENAAGVRGAAGVRLRRSVEETKPLPQKTDKTDCRSRTRSSGVDSVRGIAAKDSHISSDRGGNSHVRHSRGRTTQPSQGPGGSERKNSTPRSDGLCSHVPATENKMVCLVPDIPFLRGKRRRTDLGTGGKRPGNIQEHSQSRGEGRGRSTSMPSLTDELPDDILSEILCYLPFTEVGTTIPLVSRTFCRLALHPYIWTFFYASAFSPSTPSVRRGNVETPASPSQTVVQSSSVREVTPFPLSDTATGMVGSETSGSSPNSTSRAVEQLAPAAGVDTEAREDSISLSGSFRGASFSEMTINHIQTRQSNSGRVLARNLSSSRCRPYFPTYREKNASAAAAFAAAAEEICFVEMEAALRLEREKSALLLRQSVKKRRADGYGRQDEKGGEQTLPPRAVSAFLAQCHVHRLQRLHALREKQEMLKQQKAAGGVTEVRPMTADVHARSAFSGVSLHHLRGAGRQPGRRESVRRRGGEQGTWGQASLTGTAGLWPTGSRHALFSGEGPSSPSTFSRFSLNDYLFFQEGDRTHTCTASSHRQTPPSQNQVGAGIAMRTASDGRFSNDECQVVSPSSRLASPQAPLLYRSSEHPVSGSSFPTCDRPTVACPLPAAHTARGRVSSSSPGCAAPSSDSSQVHEAVQVAQIMGSRVAIQPETTAFPVLQQLTAPSYSAAADSSGAGQLKTSQEELLKQSGSCSEKGALPETLVKTEETAKAEHGRQESVTAVTVSKGAPPTGSDEDQIGRGGICKGEEGEMDEGEFIELVFGSSSTPAPSFRRAPGTGLQRSYYAADLSQPKAALALPPTSPLASRQGLPCAGTSLLPGQKEDTGRLGAKVLHDGVSKSQVQQDSSLPWEQQRACESVASPGDPVTGTGNSSAADYAASLFAQSPPRSLEDALGLWARAWEDYNRLSRQRSLAGHELTYCPAARSSEGAHEEACRSREEAPSSGSDLHPGPPPAGTADAFAEYISTGAEERADVERKNGVSSNGRFRADSRAREARESSRQVHAPCSTPVDSCIRKNGSSLRSRGSSTPCTAPWRSPHVCHGRSCDMWELPQFDLYLCRDSGQSHCCGARCDRLVPSDIDLGFLVCPVSGLMVDPSLISAWKAKECQSSSRSGTSVFCVGRKTVESGDRTSAWEAGGDWIPGEAVPEDKRERNGRQSRWKDLRLRSAELMNELMGATYAHEQQQGGTEDDADEMAGIGGMWGRFWAAGYMAEDESELPKLKRCKYP</sequence>
<feature type="compositionally biased region" description="Basic and acidic residues" evidence="1">
    <location>
        <begin position="1087"/>
        <end position="1101"/>
    </location>
</feature>
<keyword evidence="4" id="KW-1185">Reference proteome</keyword>
<feature type="region of interest" description="Disordered" evidence="1">
    <location>
        <begin position="1"/>
        <end position="78"/>
    </location>
</feature>
<feature type="region of interest" description="Disordered" evidence="1">
    <location>
        <begin position="94"/>
        <end position="199"/>
    </location>
</feature>
<evidence type="ECO:0000313" key="4">
    <source>
        <dbReference type="Proteomes" id="UP000221165"/>
    </source>
</evidence>
<dbReference type="CDD" id="cd09917">
    <property type="entry name" value="F-box_SF"/>
    <property type="match status" value="1"/>
</dbReference>
<dbReference type="EMBL" id="MIGC01001234">
    <property type="protein sequence ID" value="PHJ23236.1"/>
    <property type="molecule type" value="Genomic_DNA"/>
</dbReference>
<comment type="caution">
    <text evidence="3">The sequence shown here is derived from an EMBL/GenBank/DDBJ whole genome shotgun (WGS) entry which is preliminary data.</text>
</comment>
<feature type="compositionally biased region" description="Polar residues" evidence="1">
    <location>
        <begin position="1"/>
        <end position="20"/>
    </location>
</feature>
<feature type="compositionally biased region" description="Basic and acidic residues" evidence="1">
    <location>
        <begin position="48"/>
        <end position="66"/>
    </location>
</feature>
<evidence type="ECO:0000259" key="2">
    <source>
        <dbReference type="PROSITE" id="PS50181"/>
    </source>
</evidence>
<feature type="domain" description="F-box" evidence="2">
    <location>
        <begin position="254"/>
        <end position="301"/>
    </location>
</feature>
<name>A0A2C6L7K0_9APIC</name>
<feature type="compositionally biased region" description="Polar residues" evidence="1">
    <location>
        <begin position="94"/>
        <end position="103"/>
    </location>
</feature>
<dbReference type="OrthoDB" id="349100at2759"/>
<dbReference type="PROSITE" id="PS50181">
    <property type="entry name" value="FBOX"/>
    <property type="match status" value="1"/>
</dbReference>
<feature type="compositionally biased region" description="Low complexity" evidence="1">
    <location>
        <begin position="351"/>
        <end position="363"/>
    </location>
</feature>
<protein>
    <submittedName>
        <fullName evidence="3">F-box protein</fullName>
    </submittedName>
</protein>
<organism evidence="3 4">
    <name type="scientific">Cystoisospora suis</name>
    <dbReference type="NCBI Taxonomy" id="483139"/>
    <lineage>
        <taxon>Eukaryota</taxon>
        <taxon>Sar</taxon>
        <taxon>Alveolata</taxon>
        <taxon>Apicomplexa</taxon>
        <taxon>Conoidasida</taxon>
        <taxon>Coccidia</taxon>
        <taxon>Eucoccidiorida</taxon>
        <taxon>Eimeriorina</taxon>
        <taxon>Sarcocystidae</taxon>
        <taxon>Cystoisospora</taxon>
    </lineage>
</organism>
<dbReference type="RefSeq" id="XP_067924913.1">
    <property type="nucleotide sequence ID" value="XM_068063110.1"/>
</dbReference>
<gene>
    <name evidence="3" type="ORF">CSUI_002911</name>
</gene>
<feature type="compositionally biased region" description="Basic and acidic residues" evidence="1">
    <location>
        <begin position="563"/>
        <end position="573"/>
    </location>
</feature>
<reference evidence="3 4" key="1">
    <citation type="journal article" date="2017" name="Int. J. Parasitol.">
        <title>The genome of the protozoan parasite Cystoisospora suis and a reverse vaccinology approach to identify vaccine candidates.</title>
        <authorList>
            <person name="Palmieri N."/>
            <person name="Shrestha A."/>
            <person name="Ruttkowski B."/>
            <person name="Beck T."/>
            <person name="Vogl C."/>
            <person name="Tomley F."/>
            <person name="Blake D.P."/>
            <person name="Joachim A."/>
        </authorList>
    </citation>
    <scope>NUCLEOTIDE SEQUENCE [LARGE SCALE GENOMIC DNA]</scope>
    <source>
        <strain evidence="3 4">Wien I</strain>
    </source>
</reference>
<dbReference type="InterPro" id="IPR001810">
    <property type="entry name" value="F-box_dom"/>
</dbReference>
<dbReference type="InterPro" id="IPR036047">
    <property type="entry name" value="F-box-like_dom_sf"/>
</dbReference>
<feature type="compositionally biased region" description="Low complexity" evidence="1">
    <location>
        <begin position="105"/>
        <end position="114"/>
    </location>
</feature>
<dbReference type="Gene3D" id="1.20.1280.50">
    <property type="match status" value="1"/>
</dbReference>
<accession>A0A2C6L7K0</accession>
<feature type="compositionally biased region" description="Basic and acidic residues" evidence="1">
    <location>
        <begin position="118"/>
        <end position="137"/>
    </location>
</feature>
<feature type="compositionally biased region" description="Basic and acidic residues" evidence="1">
    <location>
        <begin position="808"/>
        <end position="817"/>
    </location>
</feature>
<feature type="compositionally biased region" description="Basic and acidic residues" evidence="1">
    <location>
        <begin position="1028"/>
        <end position="1041"/>
    </location>
</feature>